<sequence length="66" mass="7579">MLYGSSDKVLDTQPSGRSLHFAFRRKQKIRTLLLSRKGSDFHGLVRVVIQNFLKTIVVQFVFEVIG</sequence>
<organism evidence="1 2">
    <name type="scientific">Faecalibacterium langellae</name>
    <dbReference type="NCBI Taxonomy" id="3435293"/>
    <lineage>
        <taxon>Bacteria</taxon>
        <taxon>Bacillati</taxon>
        <taxon>Bacillota</taxon>
        <taxon>Clostridia</taxon>
        <taxon>Eubacteriales</taxon>
        <taxon>Oscillospiraceae</taxon>
        <taxon>Faecalibacterium</taxon>
    </lineage>
</organism>
<reference evidence="1 2" key="1">
    <citation type="journal article" date="2017" name="Front. Microbiol.">
        <title>New Insights into the Diversity of the Genus Faecalibacterium.</title>
        <authorList>
            <person name="Benevides L."/>
            <person name="Burman S."/>
            <person name="Martin R."/>
            <person name="Robert V."/>
            <person name="Thomas M."/>
            <person name="Miquel S."/>
            <person name="Chain F."/>
            <person name="Sokol H."/>
            <person name="Bermudez-Humaran L.G."/>
            <person name="Morrison M."/>
            <person name="Langella P."/>
            <person name="Azevedo V.A."/>
            <person name="Chatel J.M."/>
            <person name="Soares S."/>
        </authorList>
    </citation>
    <scope>NUCLEOTIDE SEQUENCE [LARGE SCALE GENOMIC DNA]</scope>
    <source>
        <strain evidence="2">CNCM I-4541</strain>
    </source>
</reference>
<evidence type="ECO:0000313" key="1">
    <source>
        <dbReference type="EMBL" id="PDX62446.1"/>
    </source>
</evidence>
<protein>
    <submittedName>
        <fullName evidence="1">Uncharacterized protein</fullName>
    </submittedName>
</protein>
<dbReference type="Proteomes" id="UP000220959">
    <property type="component" value="Unassembled WGS sequence"/>
</dbReference>
<dbReference type="EMBL" id="NMTR01000001">
    <property type="protein sequence ID" value="PDX62446.1"/>
    <property type="molecule type" value="Genomic_DNA"/>
</dbReference>
<comment type="caution">
    <text evidence="1">The sequence shown here is derived from an EMBL/GenBank/DDBJ whole genome shotgun (WGS) entry which is preliminary data.</text>
</comment>
<evidence type="ECO:0000313" key="2">
    <source>
        <dbReference type="Proteomes" id="UP000220959"/>
    </source>
</evidence>
<gene>
    <name evidence="1" type="ORF">CGS49_00050</name>
</gene>
<accession>A0ACC9D323</accession>
<proteinExistence type="predicted"/>
<name>A0ACC9D323_9FIRM</name>
<keyword evidence="2" id="KW-1185">Reference proteome</keyword>